<reference evidence="2" key="1">
    <citation type="submission" date="2015-07" db="EMBL/GenBank/DDBJ databases">
        <title>Fjat-10036 dsm4.</title>
        <authorList>
            <person name="Liu B."/>
            <person name="Wang J."/>
            <person name="Zhu Y."/>
            <person name="Liu G."/>
            <person name="Chen Q."/>
            <person name="Chen Z."/>
            <person name="Lan J."/>
            <person name="Che J."/>
            <person name="Ge C."/>
            <person name="Shi H."/>
            <person name="Pan Z."/>
            <person name="Liu X."/>
        </authorList>
    </citation>
    <scope>NUCLEOTIDE SEQUENCE [LARGE SCALE GENOMIC DNA]</scope>
    <source>
        <strain evidence="2">DSM 4</strain>
    </source>
</reference>
<proteinExistence type="predicted"/>
<organism evidence="1 2">
    <name type="scientific">Sporosarcina globispora</name>
    <name type="common">Bacillus globisporus</name>
    <dbReference type="NCBI Taxonomy" id="1459"/>
    <lineage>
        <taxon>Bacteria</taxon>
        <taxon>Bacillati</taxon>
        <taxon>Bacillota</taxon>
        <taxon>Bacilli</taxon>
        <taxon>Bacillales</taxon>
        <taxon>Caryophanaceae</taxon>
        <taxon>Sporosarcina</taxon>
    </lineage>
</organism>
<dbReference type="EMBL" id="LGUF01000007">
    <property type="protein sequence ID" value="KON85477.1"/>
    <property type="molecule type" value="Genomic_DNA"/>
</dbReference>
<comment type="caution">
    <text evidence="1">The sequence shown here is derived from an EMBL/GenBank/DDBJ whole genome shotgun (WGS) entry which is preliminary data.</text>
</comment>
<evidence type="ECO:0000313" key="2">
    <source>
        <dbReference type="Proteomes" id="UP000037109"/>
    </source>
</evidence>
<evidence type="ECO:0000313" key="1">
    <source>
        <dbReference type="EMBL" id="KON85477.1"/>
    </source>
</evidence>
<dbReference type="Proteomes" id="UP000037109">
    <property type="component" value="Unassembled WGS sequence"/>
</dbReference>
<accession>A0A0M0G7J7</accession>
<keyword evidence="2" id="KW-1185">Reference proteome</keyword>
<dbReference type="PATRIC" id="fig|1459.3.peg.104"/>
<evidence type="ECO:0008006" key="3">
    <source>
        <dbReference type="Google" id="ProtNLM"/>
    </source>
</evidence>
<name>A0A0M0G7J7_SPOGL</name>
<protein>
    <recommendedName>
        <fullName evidence="3">YfmQ</fullName>
    </recommendedName>
</protein>
<dbReference type="OrthoDB" id="2718899at2"/>
<dbReference type="AlphaFoldDB" id="A0A0M0G7J7"/>
<sequence length="145" mass="16787">MTWAVLVPIILVSLLKIVLTCMPTGTVNWLIRKFETHSKLDEKEVTVTIGDNRLEDKEKIQIINQFNEGIFIKKHYIHPGNEQLFLQPENCGTPIVIEFLDRDDRLFIFSYKDRIDVVKQRRKKVIAYSLISDSLQSSSLAIKAI</sequence>
<dbReference type="STRING" id="1459.AF332_00375"/>
<dbReference type="RefSeq" id="WP_053432869.1">
    <property type="nucleotide sequence ID" value="NZ_LGUF01000007.1"/>
</dbReference>
<gene>
    <name evidence="1" type="ORF">AF332_00375</name>
</gene>
<dbReference type="Pfam" id="PF10787">
    <property type="entry name" value="YfmQ"/>
    <property type="match status" value="1"/>
</dbReference>
<dbReference type="InterPro" id="IPR019723">
    <property type="entry name" value="Uncharacterised_YfmQ"/>
</dbReference>